<feature type="chain" id="PRO_5045695999" evidence="1">
    <location>
        <begin position="34"/>
        <end position="296"/>
    </location>
</feature>
<evidence type="ECO:0000256" key="1">
    <source>
        <dbReference type="SAM" id="SignalP"/>
    </source>
</evidence>
<keyword evidence="1" id="KW-0732">Signal</keyword>
<keyword evidence="3" id="KW-1185">Reference proteome</keyword>
<proteinExistence type="predicted"/>
<feature type="signal peptide" evidence="1">
    <location>
        <begin position="1"/>
        <end position="33"/>
    </location>
</feature>
<evidence type="ECO:0000313" key="2">
    <source>
        <dbReference type="EMBL" id="MQS34318.1"/>
    </source>
</evidence>
<protein>
    <submittedName>
        <fullName evidence="2">Phage replication protein</fullName>
    </submittedName>
</protein>
<comment type="caution">
    <text evidence="2">The sequence shown here is derived from an EMBL/GenBank/DDBJ whole genome shotgun (WGS) entry which is preliminary data.</text>
</comment>
<dbReference type="EMBL" id="VDEQ01000011">
    <property type="protein sequence ID" value="MQS34318.1"/>
    <property type="molecule type" value="Genomic_DNA"/>
</dbReference>
<dbReference type="InterPro" id="IPR006311">
    <property type="entry name" value="TAT_signal"/>
</dbReference>
<dbReference type="PROSITE" id="PS51318">
    <property type="entry name" value="TAT"/>
    <property type="match status" value="1"/>
</dbReference>
<dbReference type="Pfam" id="PF05908">
    <property type="entry name" value="Gamma_PGA_hydro"/>
    <property type="match status" value="1"/>
</dbReference>
<organism evidence="2 3">
    <name type="scientific">Streptomyces katsurahamanus</name>
    <dbReference type="NCBI Taxonomy" id="2577098"/>
    <lineage>
        <taxon>Bacteria</taxon>
        <taxon>Bacillati</taxon>
        <taxon>Actinomycetota</taxon>
        <taxon>Actinomycetes</taxon>
        <taxon>Kitasatosporales</taxon>
        <taxon>Streptomycetaceae</taxon>
        <taxon>Streptomyces</taxon>
    </lineage>
</organism>
<dbReference type="Gene3D" id="3.40.630.100">
    <property type="entry name" value="Poly-gamma-glutamate hydrolase, zinc-binding motif"/>
    <property type="match status" value="1"/>
</dbReference>
<gene>
    <name evidence="2" type="ORF">FFZ77_01375</name>
</gene>
<evidence type="ECO:0000313" key="3">
    <source>
        <dbReference type="Proteomes" id="UP000460558"/>
    </source>
</evidence>
<dbReference type="InterPro" id="IPR008585">
    <property type="entry name" value="Gamma_PGA_hydro"/>
</dbReference>
<dbReference type="RefSeq" id="WP_153480366.1">
    <property type="nucleotide sequence ID" value="NZ_VDEQ01000011.1"/>
</dbReference>
<sequence length="296" mass="31794">MTEAKRRTILTALAGAAVGGGLLGVQGASTAYAAPQTCADPNVECYTSNNDLYEKIGHKEGTDFGRRFKRHERSDTDLTAKGGFSRTTVTALHGGGIESGTSEICLRIAGYRPDTLTPAAADAALYDYWMFEGLRTANNHPELHITSTACDDRIAVAMAVSSLNVLSVHGCTSTQAGLGALPLKKDREAVVVGGSNTDFKNLLLAELGRAGFKALNGNTLPPLAGRDPENLCNRTMLGMGGQLEMTTELRESLFLEGGFTREKRPTHTHPERFPAFANAVRTAIDLLERMPEQQIR</sequence>
<name>A0ABW9NM70_9ACTN</name>
<dbReference type="InterPro" id="IPR038128">
    <property type="entry name" value="Gamma_PGA_hydro_sf"/>
</dbReference>
<dbReference type="Proteomes" id="UP000460558">
    <property type="component" value="Unassembled WGS sequence"/>
</dbReference>
<reference evidence="2 3" key="1">
    <citation type="submission" date="2019-06" db="EMBL/GenBank/DDBJ databases">
        <title>Comparative genomics and metabolomics analyses of clavulanic acid producing Streptomyces species provides insight into specialized metabolism and evolution of beta-lactam biosynthetic gene clusters.</title>
        <authorList>
            <person name="Moore M.A."/>
            <person name="Cruz-Morales P."/>
            <person name="Barona Gomez F."/>
            <person name="Kapil T."/>
        </authorList>
    </citation>
    <scope>NUCLEOTIDE SEQUENCE [LARGE SCALE GENOMIC DNA]</scope>
    <source>
        <strain evidence="2 3">T-272</strain>
    </source>
</reference>
<accession>A0ABW9NM70</accession>